<reference evidence="2 3" key="1">
    <citation type="submission" date="2021-01" db="EMBL/GenBank/DDBJ databases">
        <title>Roseomonas sp. nov, a bacterium isolated from an oil production mixture in Yumen Oilfield.</title>
        <authorList>
            <person name="Wu D."/>
        </authorList>
    </citation>
    <scope>NUCLEOTIDE SEQUENCE [LARGE SCALE GENOMIC DNA]</scope>
    <source>
        <strain evidence="2 3">ROY-5-3</strain>
    </source>
</reference>
<dbReference type="PANTHER" id="PTHR43581:SF2">
    <property type="entry name" value="EXCINUCLEASE ATPASE SUBUNIT"/>
    <property type="match status" value="1"/>
</dbReference>
<evidence type="ECO:0000313" key="2">
    <source>
        <dbReference type="EMBL" id="MBU8546311.1"/>
    </source>
</evidence>
<protein>
    <submittedName>
        <fullName evidence="2">AAA family ATPase</fullName>
    </submittedName>
</protein>
<dbReference type="InterPro" id="IPR051396">
    <property type="entry name" value="Bact_Antivir_Def_Nuclease"/>
</dbReference>
<sequence length="475" mass="54726">MTENFQEFSQSPPIRRFSLELANGYKDIELHTNLPIQILVAENGAGKTTLLNALHAVLTGNHSALISIEFSSLHLEISENTWTKKREEFAVPRREFDKIFKAPRWSRLDLPEPSRLEAEELIAAVASGEESDIRKTKYFSRETIIYHAPYQYVKEVLTGIIDKEIINSFKRKREKFLAFSSEVARALAGYTVLYLPTYRRIETSLPEYQYRPSAQRPRPNYKNDWSGDQLIHFGLQDVETKLTEMAEEIRRSTVRAFSSINARTLDDLIFGHYKTNVENTSPIDPNSLQVVLGRLGRDTADMKDRIERLITSGEINNEENIYLKSFLNQLMQTYASTQGREARIENFIEVVNSYWGEDDSEKRFIFDKTSAEARVINSYTDKTLPLDALSSGEKQIVSTFARLYLESDKKIIVLIDEPELSLSMEWQQKFLPDIARSPSFCQLIAITHSPFIFQNELRLYAGPITVRRHKITSAE</sequence>
<gene>
    <name evidence="2" type="ORF">JJQ90_21500</name>
</gene>
<dbReference type="Pfam" id="PF13175">
    <property type="entry name" value="AAA_15"/>
    <property type="match status" value="1"/>
</dbReference>
<accession>A0ABS6HFN4</accession>
<evidence type="ECO:0000313" key="3">
    <source>
        <dbReference type="Proteomes" id="UP000689967"/>
    </source>
</evidence>
<dbReference type="Proteomes" id="UP000689967">
    <property type="component" value="Unassembled WGS sequence"/>
</dbReference>
<organism evidence="2 3">
    <name type="scientific">Falsiroseomonas oleicola</name>
    <dbReference type="NCBI Taxonomy" id="2801474"/>
    <lineage>
        <taxon>Bacteria</taxon>
        <taxon>Pseudomonadati</taxon>
        <taxon>Pseudomonadota</taxon>
        <taxon>Alphaproteobacteria</taxon>
        <taxon>Acetobacterales</taxon>
        <taxon>Roseomonadaceae</taxon>
        <taxon>Falsiroseomonas</taxon>
    </lineage>
</organism>
<dbReference type="InterPro" id="IPR041685">
    <property type="entry name" value="AAA_GajA/Old/RecF-like"/>
</dbReference>
<dbReference type="RefSeq" id="WP_216878326.1">
    <property type="nucleotide sequence ID" value="NZ_JAERQM010000007.1"/>
</dbReference>
<keyword evidence="3" id="KW-1185">Reference proteome</keyword>
<dbReference type="EMBL" id="JAERQM010000007">
    <property type="protein sequence ID" value="MBU8546311.1"/>
    <property type="molecule type" value="Genomic_DNA"/>
</dbReference>
<feature type="domain" description="AAA+ ATPase" evidence="1">
    <location>
        <begin position="33"/>
        <end position="472"/>
    </location>
</feature>
<name>A0ABS6HFN4_9PROT</name>
<evidence type="ECO:0000259" key="1">
    <source>
        <dbReference type="SMART" id="SM00382"/>
    </source>
</evidence>
<dbReference type="PANTHER" id="PTHR43581">
    <property type="entry name" value="ATP/GTP PHOSPHATASE"/>
    <property type="match status" value="1"/>
</dbReference>
<comment type="caution">
    <text evidence="2">The sequence shown here is derived from an EMBL/GenBank/DDBJ whole genome shotgun (WGS) entry which is preliminary data.</text>
</comment>
<dbReference type="InterPro" id="IPR003593">
    <property type="entry name" value="AAA+_ATPase"/>
</dbReference>
<dbReference type="SMART" id="SM00382">
    <property type="entry name" value="AAA"/>
    <property type="match status" value="1"/>
</dbReference>
<proteinExistence type="predicted"/>